<evidence type="ECO:0000313" key="3">
    <source>
        <dbReference type="Proteomes" id="UP000276888"/>
    </source>
</evidence>
<accession>A0A3S9W7T2</accession>
<gene>
    <name evidence="2" type="ORF">CVS47_00727</name>
</gene>
<feature type="transmembrane region" description="Helical" evidence="1">
    <location>
        <begin position="78"/>
        <end position="101"/>
    </location>
</feature>
<evidence type="ECO:0000313" key="2">
    <source>
        <dbReference type="EMBL" id="AZS36127.1"/>
    </source>
</evidence>
<keyword evidence="3" id="KW-1185">Reference proteome</keyword>
<dbReference type="Proteomes" id="UP000276888">
    <property type="component" value="Chromosome"/>
</dbReference>
<sequence length="349" mass="37369">MRSVRSVLVGLGIAFIAYFALRALWWVGAPTPPNSLALAALTLFLATALLCLLWTAPTATVAAATEEDAEAGSGGGPLHPWACALALATAAILPTAMAFAVGPDARLRPYYAWILGGVGAIMTIVMSRRRPWIAWIGMIILTVGVVAWMGPAEPWGLGLIGSYIWVVVAQLMVLSLDRAARDTRRLTVLQRATSGWQASQTVRQRERRVQVQRALAVAGPVLTEAVASGGVLSEEERLEARIAEGRLRDELRGPRLLDDAVRDGIDAARRRGATVTVLDEGGLDDAPEAALELIRRELAETLSTSRSERVIIRTSPHESIAVTVVGRSADGGSEDVELWQEIAHPVLDA</sequence>
<dbReference type="KEGG" id="mlv:CVS47_00727"/>
<keyword evidence="1" id="KW-0812">Transmembrane</keyword>
<feature type="transmembrane region" description="Helical" evidence="1">
    <location>
        <begin position="132"/>
        <end position="149"/>
    </location>
</feature>
<feature type="transmembrane region" description="Helical" evidence="1">
    <location>
        <begin position="7"/>
        <end position="25"/>
    </location>
</feature>
<feature type="transmembrane region" description="Helical" evidence="1">
    <location>
        <begin position="37"/>
        <end position="57"/>
    </location>
</feature>
<proteinExistence type="predicted"/>
<reference evidence="2 3" key="1">
    <citation type="submission" date="2018-08" db="EMBL/GenBank/DDBJ databases">
        <title>Microbacterium lemovicicum sp. nov., a bacterium isolated from a natural uranium-rich soil.</title>
        <authorList>
            <person name="ORTET P."/>
        </authorList>
    </citation>
    <scope>NUCLEOTIDE SEQUENCE [LARGE SCALE GENOMIC DNA]</scope>
    <source>
        <strain evidence="2 3">Viu22</strain>
    </source>
</reference>
<protein>
    <submittedName>
        <fullName evidence="2">Uncharacterized protein</fullName>
    </submittedName>
</protein>
<evidence type="ECO:0000256" key="1">
    <source>
        <dbReference type="SAM" id="Phobius"/>
    </source>
</evidence>
<organism evidence="2 3">
    <name type="scientific">Microbacterium lemovicicum</name>
    <dbReference type="NCBI Taxonomy" id="1072463"/>
    <lineage>
        <taxon>Bacteria</taxon>
        <taxon>Bacillati</taxon>
        <taxon>Actinomycetota</taxon>
        <taxon>Actinomycetes</taxon>
        <taxon>Micrococcales</taxon>
        <taxon>Microbacteriaceae</taxon>
        <taxon>Microbacterium</taxon>
    </lineage>
</organism>
<name>A0A3S9W7T2_9MICO</name>
<keyword evidence="1" id="KW-1133">Transmembrane helix</keyword>
<dbReference type="AlphaFoldDB" id="A0A3S9W7T2"/>
<dbReference type="EMBL" id="CP031423">
    <property type="protein sequence ID" value="AZS36127.1"/>
    <property type="molecule type" value="Genomic_DNA"/>
</dbReference>
<keyword evidence="1" id="KW-0472">Membrane</keyword>
<dbReference type="RefSeq" id="WP_127094858.1">
    <property type="nucleotide sequence ID" value="NZ_CP031423.1"/>
</dbReference>
<dbReference type="OrthoDB" id="5082313at2"/>
<feature type="transmembrane region" description="Helical" evidence="1">
    <location>
        <begin position="155"/>
        <end position="176"/>
    </location>
</feature>
<feature type="transmembrane region" description="Helical" evidence="1">
    <location>
        <begin position="107"/>
        <end position="125"/>
    </location>
</feature>